<reference evidence="6 7" key="1">
    <citation type="submission" date="2020-12" db="EMBL/GenBank/DDBJ databases">
        <title>FDA dAtabase for Regulatory Grade micrObial Sequences (FDA-ARGOS): Supporting development and validation of Infectious Disease Dx tests.</title>
        <authorList>
            <person name="Sproer C."/>
            <person name="Gronow S."/>
            <person name="Severitt S."/>
            <person name="Schroder I."/>
            <person name="Tallon L."/>
            <person name="Sadzewicz L."/>
            <person name="Zhao X."/>
            <person name="Boylan J."/>
            <person name="Ott S."/>
            <person name="Bowen H."/>
            <person name="Vavikolanu K."/>
            <person name="Mehta A."/>
            <person name="Aluvathingal J."/>
            <person name="Nadendla S."/>
            <person name="Lowell S."/>
            <person name="Myers T."/>
            <person name="Yan Y."/>
            <person name="Sichtig H."/>
        </authorList>
    </citation>
    <scope>NUCLEOTIDE SEQUENCE [LARGE SCALE GENOMIC DNA]</scope>
    <source>
        <strain evidence="6 7">FDAARGOS_871</strain>
    </source>
</reference>
<dbReference type="GO" id="GO:0009279">
    <property type="term" value="C:cell outer membrane"/>
    <property type="evidence" value="ECO:0007669"/>
    <property type="project" value="UniProtKB-SubCell"/>
</dbReference>
<accession>A0A7T3BP27</accession>
<dbReference type="Proteomes" id="UP000594865">
    <property type="component" value="Chromosome"/>
</dbReference>
<dbReference type="PROSITE" id="PS51257">
    <property type="entry name" value="PROKAR_LIPOPROTEIN"/>
    <property type="match status" value="1"/>
</dbReference>
<feature type="domain" description="Transferrin-binding protein B C-lobe/N-lobe beta-barrel" evidence="5">
    <location>
        <begin position="491"/>
        <end position="617"/>
    </location>
</feature>
<sequence length="619" mass="64275">MSNSSFKLSALAIACGLALSACSSGGGDAPSVKPTPTVPGASNPVPGQGGKVETPSSGQNGSSVPTPPGAGGSAGSESTTPPSHNHHEGGSAGSESTTPPSHNHHEGGSAGSESTTPPSHNHHEGGSAGSESTTPPSHNHHEGGSAGSESTTPPNHNHHEGSPTGGDTTQPPSADKAYDAAKAKFEESWGKGAKGNDYSAQQIDSKDEFLAGQKTELEGSTSAYKAAAKKAVEGKYATEADRKAAVKAAEEAKEKAGQYLSNIERTRKDAEQWKTSAEKALAEAEEMLKAKPDDATAKEYKEKAEALKIRADQFLKKYQTADAQALKTEAERLATEANATTVKTADTSTKPAPEAGDQDSGDQDSDDQDSDDQDSDDQDSDDQDSGSQGGASTHPANPKPSAPAASPLKTGELGEKYFYGEGEITKLVINGETIDLTVANERLSSRTQLWTDFGKIITSKGFENLIYGAAKLADGSYALFVQGKLSDSLPGGTATYKGDVLHFRSRNLTEGENWFSDGNTFRSAGSFTAEVNFAGKSLSGKINSGDGSYMGTQEFKGSLDGNRFTGTWKNGEKGSISGGFYGANAAEMAGRYSYVKDAPEKAGKWTNNSFGVFGGKKAQ</sequence>
<comment type="subcellular location">
    <subcellularLocation>
        <location evidence="1">Cell outer membrane</location>
    </subcellularLocation>
</comment>
<dbReference type="InterPro" id="IPR011250">
    <property type="entry name" value="OMP/PagP_B-barrel"/>
</dbReference>
<dbReference type="Pfam" id="PF01298">
    <property type="entry name" value="TbpB_B_D"/>
    <property type="match status" value="1"/>
</dbReference>
<organism evidence="6 7">
    <name type="scientific">Neisseria cinerea</name>
    <dbReference type="NCBI Taxonomy" id="483"/>
    <lineage>
        <taxon>Bacteria</taxon>
        <taxon>Pseudomonadati</taxon>
        <taxon>Pseudomonadota</taxon>
        <taxon>Betaproteobacteria</taxon>
        <taxon>Neisseriales</taxon>
        <taxon>Neisseriaceae</taxon>
        <taxon>Neisseria</taxon>
    </lineage>
</organism>
<dbReference type="SUPFAM" id="SSF56925">
    <property type="entry name" value="OMPA-like"/>
    <property type="match status" value="1"/>
</dbReference>
<keyword evidence="2" id="KW-0175">Coiled coil</keyword>
<keyword evidence="4" id="KW-0732">Signal</keyword>
<dbReference type="GeneID" id="84021480"/>
<gene>
    <name evidence="6" type="ORF">I6G28_02880</name>
</gene>
<dbReference type="InterPro" id="IPR001677">
    <property type="entry name" value="TbpB_B_D"/>
</dbReference>
<evidence type="ECO:0000256" key="3">
    <source>
        <dbReference type="SAM" id="MobiDB-lite"/>
    </source>
</evidence>
<feature type="chain" id="PRO_5033064723" evidence="4">
    <location>
        <begin position="24"/>
        <end position="619"/>
    </location>
</feature>
<dbReference type="Gene3D" id="2.40.160.90">
    <property type="match status" value="1"/>
</dbReference>
<feature type="coiled-coil region" evidence="2">
    <location>
        <begin position="249"/>
        <end position="317"/>
    </location>
</feature>
<dbReference type="AlphaFoldDB" id="A0A7T3BP27"/>
<feature type="compositionally biased region" description="Polar residues" evidence="3">
    <location>
        <begin position="337"/>
        <end position="350"/>
    </location>
</feature>
<evidence type="ECO:0000256" key="2">
    <source>
        <dbReference type="SAM" id="Coils"/>
    </source>
</evidence>
<evidence type="ECO:0000256" key="4">
    <source>
        <dbReference type="SAM" id="SignalP"/>
    </source>
</evidence>
<feature type="region of interest" description="Disordered" evidence="3">
    <location>
        <begin position="20"/>
        <end position="199"/>
    </location>
</feature>
<evidence type="ECO:0000259" key="5">
    <source>
        <dbReference type="Pfam" id="PF01298"/>
    </source>
</evidence>
<dbReference type="EMBL" id="CP065726">
    <property type="protein sequence ID" value="QPT38510.1"/>
    <property type="molecule type" value="Genomic_DNA"/>
</dbReference>
<proteinExistence type="predicted"/>
<feature type="region of interest" description="Disordered" evidence="3">
    <location>
        <begin position="333"/>
        <end position="409"/>
    </location>
</feature>
<feature type="signal peptide" evidence="4">
    <location>
        <begin position="1"/>
        <end position="23"/>
    </location>
</feature>
<name>A0A7T3BP27_NEICI</name>
<evidence type="ECO:0000256" key="1">
    <source>
        <dbReference type="ARBA" id="ARBA00004442"/>
    </source>
</evidence>
<protein>
    <submittedName>
        <fullName evidence="6">Transferrin-binding protein-like solute binding protein</fullName>
    </submittedName>
</protein>
<evidence type="ECO:0000313" key="7">
    <source>
        <dbReference type="Proteomes" id="UP000594865"/>
    </source>
</evidence>
<feature type="compositionally biased region" description="Basic and acidic residues" evidence="3">
    <location>
        <begin position="176"/>
        <end position="189"/>
    </location>
</feature>
<feature type="compositionally biased region" description="Acidic residues" evidence="3">
    <location>
        <begin position="356"/>
        <end position="384"/>
    </location>
</feature>
<dbReference type="RefSeq" id="WP_145960428.1">
    <property type="nucleotide sequence ID" value="NZ_CP065726.1"/>
</dbReference>
<keyword evidence="7" id="KW-1185">Reference proteome</keyword>
<evidence type="ECO:0000313" key="6">
    <source>
        <dbReference type="EMBL" id="QPT38510.1"/>
    </source>
</evidence>